<protein>
    <submittedName>
        <fullName evidence="1">Uncharacterized protein</fullName>
    </submittedName>
</protein>
<accession>A0A7V8JMH8</accession>
<dbReference type="AlphaFoldDB" id="A0A7V8JMH8"/>
<comment type="caution">
    <text evidence="1">The sequence shown here is derived from an EMBL/GenBank/DDBJ whole genome shotgun (WGS) entry which is preliminary data.</text>
</comment>
<reference evidence="2" key="1">
    <citation type="journal article" date="2020" name="MBio">
        <title>Horizontal gene transfer to a defensive symbiont with a reduced genome amongst a multipartite beetle microbiome.</title>
        <authorList>
            <person name="Waterworth S.C."/>
            <person name="Florez L.V."/>
            <person name="Rees E.R."/>
            <person name="Hertweck C."/>
            <person name="Kaltenpoth M."/>
            <person name="Kwan J.C."/>
        </authorList>
    </citation>
    <scope>NUCLEOTIDE SEQUENCE [LARGE SCALE GENOMIC DNA]</scope>
</reference>
<organism evidence="1 2">
    <name type="scientific">Stenotrophomonas maltophilia</name>
    <name type="common">Pseudomonas maltophilia</name>
    <name type="synonym">Xanthomonas maltophilia</name>
    <dbReference type="NCBI Taxonomy" id="40324"/>
    <lineage>
        <taxon>Bacteria</taxon>
        <taxon>Pseudomonadati</taxon>
        <taxon>Pseudomonadota</taxon>
        <taxon>Gammaproteobacteria</taxon>
        <taxon>Lysobacterales</taxon>
        <taxon>Lysobacteraceae</taxon>
        <taxon>Stenotrophomonas</taxon>
        <taxon>Stenotrophomonas maltophilia group</taxon>
    </lineage>
</organism>
<gene>
    <name evidence="1" type="ORF">GAK31_01673</name>
</gene>
<dbReference type="Proteomes" id="UP000487117">
    <property type="component" value="Unassembled WGS sequence"/>
</dbReference>
<dbReference type="EMBL" id="WNDS01000002">
    <property type="protein sequence ID" value="KAF1016184.1"/>
    <property type="molecule type" value="Genomic_DNA"/>
</dbReference>
<proteinExistence type="predicted"/>
<evidence type="ECO:0000313" key="2">
    <source>
        <dbReference type="Proteomes" id="UP000487117"/>
    </source>
</evidence>
<sequence length="66" mass="7534">MRIVKHGTTPGDNEHRATCRNCGTKIEFMQSEAAYVADQRDGDYLRIKCPVCPRDITTAIEIRHWG</sequence>
<evidence type="ECO:0000313" key="1">
    <source>
        <dbReference type="EMBL" id="KAF1016184.1"/>
    </source>
</evidence>
<name>A0A7V8JMH8_STEMA</name>